<organism evidence="1 2">
    <name type="scientific">Clonorchis sinensis</name>
    <name type="common">Chinese liver fluke</name>
    <dbReference type="NCBI Taxonomy" id="79923"/>
    <lineage>
        <taxon>Eukaryota</taxon>
        <taxon>Metazoa</taxon>
        <taxon>Spiralia</taxon>
        <taxon>Lophotrochozoa</taxon>
        <taxon>Platyhelminthes</taxon>
        <taxon>Trematoda</taxon>
        <taxon>Digenea</taxon>
        <taxon>Opisthorchiida</taxon>
        <taxon>Opisthorchiata</taxon>
        <taxon>Opisthorchiidae</taxon>
        <taxon>Clonorchis</taxon>
    </lineage>
</organism>
<accession>G7YLZ6</accession>
<dbReference type="AlphaFoldDB" id="G7YLZ6"/>
<dbReference type="Proteomes" id="UP000008909">
    <property type="component" value="Unassembled WGS sequence"/>
</dbReference>
<evidence type="ECO:0000313" key="2">
    <source>
        <dbReference type="Proteomes" id="UP000008909"/>
    </source>
</evidence>
<dbReference type="EMBL" id="DF143672">
    <property type="protein sequence ID" value="GAA53977.1"/>
    <property type="molecule type" value="Genomic_DNA"/>
</dbReference>
<proteinExistence type="predicted"/>
<reference evidence="1" key="1">
    <citation type="journal article" date="2011" name="Genome Biol.">
        <title>The draft genome of the carcinogenic human liver fluke Clonorchis sinensis.</title>
        <authorList>
            <person name="Wang X."/>
            <person name="Chen W."/>
            <person name="Huang Y."/>
            <person name="Sun J."/>
            <person name="Men J."/>
            <person name="Liu H."/>
            <person name="Luo F."/>
            <person name="Guo L."/>
            <person name="Lv X."/>
            <person name="Deng C."/>
            <person name="Zhou C."/>
            <person name="Fan Y."/>
            <person name="Li X."/>
            <person name="Huang L."/>
            <person name="Hu Y."/>
            <person name="Liang C."/>
            <person name="Hu X."/>
            <person name="Xu J."/>
            <person name="Yu X."/>
        </authorList>
    </citation>
    <scope>NUCLEOTIDE SEQUENCE [LARGE SCALE GENOMIC DNA]</scope>
    <source>
        <strain evidence="1">Henan</strain>
    </source>
</reference>
<sequence length="233" mass="25620">MLPDGFVCTKTAQHYVVAEQSFGSPHLRCCLIFDGLPIGVLSTHHDLGQPEHPTRRCEIPVFDEGIRDQPPHCHASVTRNVHSPYLLSKPDALKGLSKDVSCVATTLTTSKNVDIRILLSVDKAMTSVFNTDATLPSVPGQHEHSAQTLTPSCLEAINRTPGIGSPGSCDSQLVLNNRFPTSPIRPQDHWISARSLSMIDARKSIPAGNEYDGARKSLKRQIVKSLRKDRELW</sequence>
<gene>
    <name evidence="1" type="ORF">CLF_111784</name>
</gene>
<reference key="2">
    <citation type="submission" date="2011-10" db="EMBL/GenBank/DDBJ databases">
        <title>The genome and transcriptome sequence of Clonorchis sinensis provide insights into the carcinogenic liver fluke.</title>
        <authorList>
            <person name="Wang X."/>
            <person name="Huang Y."/>
            <person name="Chen W."/>
            <person name="Liu H."/>
            <person name="Guo L."/>
            <person name="Chen Y."/>
            <person name="Luo F."/>
            <person name="Zhou W."/>
            <person name="Sun J."/>
            <person name="Mao Q."/>
            <person name="Liang P."/>
            <person name="Zhou C."/>
            <person name="Tian Y."/>
            <person name="Men J."/>
            <person name="Lv X."/>
            <person name="Huang L."/>
            <person name="Zhou J."/>
            <person name="Hu Y."/>
            <person name="Li R."/>
            <person name="Zhang F."/>
            <person name="Lei H."/>
            <person name="Li X."/>
            <person name="Hu X."/>
            <person name="Liang C."/>
            <person name="Xu J."/>
            <person name="Wu Z."/>
            <person name="Yu X."/>
        </authorList>
    </citation>
    <scope>NUCLEOTIDE SEQUENCE</scope>
    <source>
        <strain>Henan</strain>
    </source>
</reference>
<name>G7YLZ6_CLOSI</name>
<evidence type="ECO:0000313" key="1">
    <source>
        <dbReference type="EMBL" id="GAA53977.1"/>
    </source>
</evidence>
<protein>
    <submittedName>
        <fullName evidence="1">Uncharacterized protein</fullName>
    </submittedName>
</protein>
<keyword evidence="2" id="KW-1185">Reference proteome</keyword>